<dbReference type="AlphaFoldDB" id="A0A0F9XHR0"/>
<organism evidence="1">
    <name type="scientific">marine sediment metagenome</name>
    <dbReference type="NCBI Taxonomy" id="412755"/>
    <lineage>
        <taxon>unclassified sequences</taxon>
        <taxon>metagenomes</taxon>
        <taxon>ecological metagenomes</taxon>
    </lineage>
</organism>
<sequence>MGGGAGGRLHLRLFLDGIEIPVVGANVTTTINAPARAQIRIIPTDLAKYIQPRTTVQLFYYDYTGIEIKTEDSAERASSGVIEADLLDITSTDPPNDAPLTKSKLTADTKALLGEGKDIGNMYSGDVLNKYRVLFKGEVSGWQWSKSAQGNRVISLECLDDTNYFDFIYQTYLNVGSIAQSQMTMFLQGQDHNYTFLAAQFFEATNWITRLFSPGGSPFLLDRYKVKFQGINGLLAGFVRIIAAVSGVDPGPAGGRILNIFFREALLRNRILDQVYAAENDDTAIKLMETTVFFQSIQNTISELGANQATLRDMLKLSLTPIYYTHAPITTPYYNPDKDSLYTLMMKPELFFAPPPSCNLIFPDEYTSVSYARNYLAEPTRLLVQERATVATGGAGAQDMQPMHFAPATTAVIESVKKIEAGQNIPGVVPGSGAFSKFLSLKHPHEQFTGPIPVWQSISQYPSYTATKAAAGQPTPHITDTANYEFYKMRFGTRMANVTAKFLPRLVCGLPAAVIDKPVLQSELDESHPSHLLGSIITLTHSVDAVSGGTTSFTLEKVRMWDESLSGYAVGTEGQIYKFLTVTNARLGTAAPTVIPIEKIIAPKWLDKDVYGNENIGPKFYAPLLGCGSMIDSVKVGYLDEEEEADKAREVAETVVRGIITSNSGLFGIEFTPGETEDSDILFRTNATQRASASIHDADSPLNTATTVGEFRDALTAELSNTPVSINKSIEVLADAYSRLSRGKIADIQNFINTITFRPIAKLLDIIDPEAITASLIQIGVLSDPIEEATSILEDIALTTAGEVNPRDADAATMAQLANEIRYDDRDPKFVSGPTIQFESDKLTPKFNVLYVGRPFARAQTEGDPVSGTPVTASTGAVEVEGVQVVKDPVLKARQTIILKYRRQLIRSRGFVG</sequence>
<reference evidence="1" key="1">
    <citation type="journal article" date="2015" name="Nature">
        <title>Complex archaea that bridge the gap between prokaryotes and eukaryotes.</title>
        <authorList>
            <person name="Spang A."/>
            <person name="Saw J.H."/>
            <person name="Jorgensen S.L."/>
            <person name="Zaremba-Niedzwiedzka K."/>
            <person name="Martijn J."/>
            <person name="Lind A.E."/>
            <person name="van Eijk R."/>
            <person name="Schleper C."/>
            <person name="Guy L."/>
            <person name="Ettema T.J."/>
        </authorList>
    </citation>
    <scope>NUCLEOTIDE SEQUENCE</scope>
</reference>
<evidence type="ECO:0000313" key="1">
    <source>
        <dbReference type="EMBL" id="KKN98651.1"/>
    </source>
</evidence>
<gene>
    <name evidence="1" type="ORF">LCGC14_0147630</name>
</gene>
<accession>A0A0F9XHR0</accession>
<name>A0A0F9XHR0_9ZZZZ</name>
<comment type="caution">
    <text evidence="1">The sequence shown here is derived from an EMBL/GenBank/DDBJ whole genome shotgun (WGS) entry which is preliminary data.</text>
</comment>
<dbReference type="EMBL" id="LAZR01000051">
    <property type="protein sequence ID" value="KKN98651.1"/>
    <property type="molecule type" value="Genomic_DNA"/>
</dbReference>
<protein>
    <submittedName>
        <fullName evidence="1">Uncharacterized protein</fullName>
    </submittedName>
</protein>
<proteinExistence type="predicted"/>